<evidence type="ECO:0000313" key="1">
    <source>
        <dbReference type="EMBL" id="ADZ10366.1"/>
    </source>
</evidence>
<reference evidence="1 2" key="2">
    <citation type="journal article" date="2014" name="Int. J. Syst. Evol. Microbiol.">
        <title>Methanobacterium paludis sp. nov. and a novel strain of Methanobacterium lacus isolated from northern peatlands.</title>
        <authorList>
            <person name="Cadillo-Quiroz H."/>
            <person name="Brauer S.L."/>
            <person name="Goodson N."/>
            <person name="Yavitt J.B."/>
            <person name="Zinder S.H."/>
        </authorList>
    </citation>
    <scope>NUCLEOTIDE SEQUENCE [LARGE SCALE GENOMIC DNA]</scope>
    <source>
        <strain evidence="1 2">AL-21</strain>
    </source>
</reference>
<dbReference type="KEGG" id="mel:Metbo_2151"/>
<evidence type="ECO:0000313" key="2">
    <source>
        <dbReference type="Proteomes" id="UP000007490"/>
    </source>
</evidence>
<protein>
    <recommendedName>
        <fullName evidence="3">GIY-YIG domain-containing protein</fullName>
    </recommendedName>
</protein>
<reference evidence="2" key="1">
    <citation type="submission" date="2011-02" db="EMBL/GenBank/DDBJ databases">
        <title>Complete sequence of Methanobacterium sp. AL-21.</title>
        <authorList>
            <consortium name="US DOE Joint Genome Institute"/>
            <person name="Lucas S."/>
            <person name="Copeland A."/>
            <person name="Lapidus A."/>
            <person name="Cheng J.-F."/>
            <person name="Goodwin L."/>
            <person name="Pitluck S."/>
            <person name="Chertkov O."/>
            <person name="Detter J.C."/>
            <person name="Han C."/>
            <person name="Tapia R."/>
            <person name="Land M."/>
            <person name="Hauser L."/>
            <person name="Kyrpides N."/>
            <person name="Ivanova N."/>
            <person name="Mikhailova N."/>
            <person name="Pagani I."/>
            <person name="Cadillo-Quiroz H."/>
            <person name="Imachi H."/>
            <person name="Zinder S."/>
            <person name="Liu W."/>
            <person name="Woyke T."/>
        </authorList>
    </citation>
    <scope>NUCLEOTIDE SEQUENCE [LARGE SCALE GENOMIC DNA]</scope>
    <source>
        <strain evidence="2">AL-21</strain>
    </source>
</reference>
<proteinExistence type="predicted"/>
<dbReference type="Proteomes" id="UP000007490">
    <property type="component" value="Chromosome"/>
</dbReference>
<organism evidence="1 2">
    <name type="scientific">Methanobacterium lacus (strain AL-21)</name>
    <dbReference type="NCBI Taxonomy" id="877455"/>
    <lineage>
        <taxon>Archaea</taxon>
        <taxon>Methanobacteriati</taxon>
        <taxon>Methanobacteriota</taxon>
        <taxon>Methanomada group</taxon>
        <taxon>Methanobacteria</taxon>
        <taxon>Methanobacteriales</taxon>
        <taxon>Methanobacteriaceae</taxon>
        <taxon>Methanobacterium</taxon>
    </lineage>
</organism>
<dbReference type="HOGENOM" id="CLU_1607169_0_0_2"/>
<sequence length="165" mass="19716">MVIKMNDEIRNDFNHKGVVYQAFNTKSSINVSEWKCYIGATEGMLKEAMAEHKQCSTDSSFHNAIREYGFDAFKWEIIHFKEDWETMEDLENLRRQKNTWYVYQAPHQIYIDSENDYYQKGITHRTHQKMLNVSPKPKNKFVLKNDGLNDEEVQHQLSYLEKQVK</sequence>
<name>F0TC99_METLA</name>
<evidence type="ECO:0008006" key="3">
    <source>
        <dbReference type="Google" id="ProtNLM"/>
    </source>
</evidence>
<gene>
    <name evidence="1" type="ordered locus">Metbo_2151</name>
</gene>
<accession>F0TC99</accession>
<dbReference type="AlphaFoldDB" id="F0TC99"/>
<dbReference type="EMBL" id="CP002551">
    <property type="protein sequence ID" value="ADZ10366.1"/>
    <property type="molecule type" value="Genomic_DNA"/>
</dbReference>
<keyword evidence="2" id="KW-1185">Reference proteome</keyword>